<evidence type="ECO:0000256" key="4">
    <source>
        <dbReference type="ARBA" id="ARBA00022833"/>
    </source>
</evidence>
<accession>A0A8E0RYQ0</accession>
<dbReference type="GO" id="GO:0008270">
    <property type="term" value="F:zinc ion binding"/>
    <property type="evidence" value="ECO:0007669"/>
    <property type="project" value="UniProtKB-KW"/>
</dbReference>
<dbReference type="Proteomes" id="UP000728185">
    <property type="component" value="Unassembled WGS sequence"/>
</dbReference>
<dbReference type="GO" id="GO:0005634">
    <property type="term" value="C:nucleus"/>
    <property type="evidence" value="ECO:0007669"/>
    <property type="project" value="TreeGrafter"/>
</dbReference>
<feature type="domain" description="C2H2-type" evidence="8">
    <location>
        <begin position="1105"/>
        <end position="1133"/>
    </location>
</feature>
<comment type="caution">
    <text evidence="9">The sequence shown here is derived from an EMBL/GenBank/DDBJ whole genome shotgun (WGS) entry which is preliminary data.</text>
</comment>
<dbReference type="GO" id="GO:0001228">
    <property type="term" value="F:DNA-binding transcription activator activity, RNA polymerase II-specific"/>
    <property type="evidence" value="ECO:0007669"/>
    <property type="project" value="TreeGrafter"/>
</dbReference>
<evidence type="ECO:0000256" key="1">
    <source>
        <dbReference type="ARBA" id="ARBA00022723"/>
    </source>
</evidence>
<feature type="compositionally biased region" description="Polar residues" evidence="7">
    <location>
        <begin position="1177"/>
        <end position="1186"/>
    </location>
</feature>
<feature type="domain" description="C2H2-type" evidence="8">
    <location>
        <begin position="1077"/>
        <end position="1105"/>
    </location>
</feature>
<proteinExistence type="predicted"/>
<reference evidence="9" key="1">
    <citation type="submission" date="2019-05" db="EMBL/GenBank/DDBJ databases">
        <title>Annotation for the trematode Fasciolopsis buski.</title>
        <authorList>
            <person name="Choi Y.-J."/>
        </authorList>
    </citation>
    <scope>NUCLEOTIDE SEQUENCE</scope>
    <source>
        <strain evidence="9">HT</strain>
        <tissue evidence="9">Whole worm</tissue>
    </source>
</reference>
<feature type="region of interest" description="Disordered" evidence="7">
    <location>
        <begin position="1160"/>
        <end position="1207"/>
    </location>
</feature>
<keyword evidence="3 6" id="KW-0863">Zinc-finger</keyword>
<keyword evidence="4" id="KW-0862">Zinc</keyword>
<dbReference type="PROSITE" id="PS00028">
    <property type="entry name" value="ZINC_FINGER_C2H2_1"/>
    <property type="match status" value="3"/>
</dbReference>
<protein>
    <recommendedName>
        <fullName evidence="8">C2H2-type domain-containing protein</fullName>
    </recommendedName>
</protein>
<evidence type="ECO:0000256" key="6">
    <source>
        <dbReference type="PROSITE-ProRule" id="PRU00042"/>
    </source>
</evidence>
<feature type="domain" description="C2H2-type" evidence="8">
    <location>
        <begin position="1134"/>
        <end position="1162"/>
    </location>
</feature>
<dbReference type="PANTHER" id="PTHR24393:SF34">
    <property type="entry name" value="PR_SET DOMAIN 13"/>
    <property type="match status" value="1"/>
</dbReference>
<dbReference type="Pfam" id="PF14939">
    <property type="entry name" value="DCAF15_WD40"/>
    <property type="match status" value="1"/>
</dbReference>
<dbReference type="InterPro" id="IPR036236">
    <property type="entry name" value="Znf_C2H2_sf"/>
</dbReference>
<dbReference type="OrthoDB" id="201362at2759"/>
<keyword evidence="10" id="KW-1185">Reference proteome</keyword>
<organism evidence="9 10">
    <name type="scientific">Fasciolopsis buskii</name>
    <dbReference type="NCBI Taxonomy" id="27845"/>
    <lineage>
        <taxon>Eukaryota</taxon>
        <taxon>Metazoa</taxon>
        <taxon>Spiralia</taxon>
        <taxon>Lophotrochozoa</taxon>
        <taxon>Platyhelminthes</taxon>
        <taxon>Trematoda</taxon>
        <taxon>Digenea</taxon>
        <taxon>Plagiorchiida</taxon>
        <taxon>Echinostomata</taxon>
        <taxon>Echinostomatoidea</taxon>
        <taxon>Fasciolidae</taxon>
        <taxon>Fasciolopsis</taxon>
    </lineage>
</organism>
<evidence type="ECO:0000259" key="8">
    <source>
        <dbReference type="PROSITE" id="PS50157"/>
    </source>
</evidence>
<evidence type="ECO:0000256" key="7">
    <source>
        <dbReference type="SAM" id="MobiDB-lite"/>
    </source>
</evidence>
<evidence type="ECO:0000256" key="2">
    <source>
        <dbReference type="ARBA" id="ARBA00022737"/>
    </source>
</evidence>
<dbReference type="InterPro" id="IPR013087">
    <property type="entry name" value="Znf_C2H2_type"/>
</dbReference>
<dbReference type="InterPro" id="IPR032734">
    <property type="entry name" value="DCAF15_WD40"/>
</dbReference>
<name>A0A8E0RYQ0_9TREM</name>
<keyword evidence="1" id="KW-0479">Metal-binding</keyword>
<dbReference type="PANTHER" id="PTHR24393">
    <property type="entry name" value="ZINC FINGER PROTEIN"/>
    <property type="match status" value="1"/>
</dbReference>
<evidence type="ECO:0000313" key="9">
    <source>
        <dbReference type="EMBL" id="KAA0196510.1"/>
    </source>
</evidence>
<evidence type="ECO:0000313" key="10">
    <source>
        <dbReference type="Proteomes" id="UP000728185"/>
    </source>
</evidence>
<dbReference type="GO" id="GO:0000978">
    <property type="term" value="F:RNA polymerase II cis-regulatory region sequence-specific DNA binding"/>
    <property type="evidence" value="ECO:0007669"/>
    <property type="project" value="TreeGrafter"/>
</dbReference>
<dbReference type="SMART" id="SM00355">
    <property type="entry name" value="ZnF_C2H2"/>
    <property type="match status" value="4"/>
</dbReference>
<evidence type="ECO:0000256" key="5">
    <source>
        <dbReference type="ARBA" id="ARBA00023242"/>
    </source>
</evidence>
<keyword evidence="5" id="KW-0539">Nucleus</keyword>
<keyword evidence="2" id="KW-0677">Repeat</keyword>
<sequence length="1303" mass="144713">MTFLRQLLQRELTSRPSSLRGNSIRSRSYQLSEILPRSALDDVFLGFSVCGQFLISYKMDFKRFLLRFWFFPPQPIRDENGIKLRLFAETSFFRSIYVSRFQDTPCVRFIQSSLDFQSFLLLSCDYDGDGMVAAYGSMPDVDCEHCMNAHLRLAGISYAGIPDSRQCPIHLQVLLLNLDLPIMSDRTPCVFDAVSTDPCSSALSDHRRIEKHIHTAVDCIPPCLRVYSSSHLCGSETEKFASVCGCFASTPWPLGGIQISVCTANSALRLAWASPDAQVKVISCKFSSTVRGSCGEYLRVYPQGTSTHPSGQMASFAFKNPLLTQNYCSRCYSWPSLDAKPCQLEKSTLETDFDRLDSSVCIFRQDSSRIALVTDADHWPDNHKRSETCPVSSTHVCAQYRQSRDSPHHQLTGSASVPAFLFHRRSFTCCRPLTYLAMMEDIRASYVHWTLLSRVPLSSTSGAISGNLDQNSFGYHQSTRELFDEETEFYTASQTSDDNLDDGEDEDPVAIINSPDSLDQTQSPEDLLAHRLSGQCHTSFDLTYWHEFDEDPRLNTASSTDQPNRTVAHLEEVVFDIPLDEEKMNRPTSLASDLTLLLFSPIEEPNLLLIYQAHHACEHVPSHATSIRLHGAIDLTTGERLTVCLDSEQSGIALQSHSTPSFTVTVDRLRELTTRCPYNTTAICDGIRPNLVHELNNIHMTSRLESLKLLVDPQGGYEATGLPNSSILLNAIVNSSDLKHQPGNYALPSVSPTTETVNTQENANSARVIRCNLNYDTLPTILFYCLPSRTQRLIGHRVKKSQCPLFVLVTSLHGQWCLVQLTDSEETVDQMDLGPDPVQSGTGLIYTQYGVIPDEANDRASEVDYQSERIAALRVNLDDQSLVDFSDSGASFHFTVMPGENAWRCPFCGASFSLDNSDALSDMLSQHLRLHVELRCCMDCATVLPNNTLNMTVDSQPEHKCSQLVSSLHKDHKTKSNTPLQFNATSFLVSPSKNDPSGLTVPTKNVIPIRIPNPQHSLAKGQKTTPNCTSTGDRPVYTVVINSERFSVASNQSNELTSTTITPVGENFVSSNPSKVSECQRCNMQFRTSVQYQQHMKNVHRGNRFVCQECDVSFSTKGNLTTHFQQVHNRSTAMRCPVCEKRLSNKYNIERHMRFVHGTNHPTHQNSLEDKSGASLAVSQATQSESSHVKAPVGPLELNGPLSDGDVSSHVNRTTDVETSRGFYLYLSTPDHSDAVATGNSENPTGCLVAEVQMTPCQPNNPNAQFGSGGTTWRPCVRVAEPWLVNSMKSGQSNSSPDCSPST</sequence>
<dbReference type="Pfam" id="PF00096">
    <property type="entry name" value="zf-C2H2"/>
    <property type="match status" value="2"/>
</dbReference>
<dbReference type="SUPFAM" id="SSF57667">
    <property type="entry name" value="beta-beta-alpha zinc fingers"/>
    <property type="match status" value="1"/>
</dbReference>
<dbReference type="EMBL" id="LUCM01002969">
    <property type="protein sequence ID" value="KAA0196510.1"/>
    <property type="molecule type" value="Genomic_DNA"/>
</dbReference>
<dbReference type="Gene3D" id="3.30.160.60">
    <property type="entry name" value="Classic Zinc Finger"/>
    <property type="match status" value="1"/>
</dbReference>
<dbReference type="PROSITE" id="PS50157">
    <property type="entry name" value="ZINC_FINGER_C2H2_2"/>
    <property type="match status" value="3"/>
</dbReference>
<dbReference type="Pfam" id="PF12874">
    <property type="entry name" value="zf-met"/>
    <property type="match status" value="1"/>
</dbReference>
<evidence type="ECO:0000256" key="3">
    <source>
        <dbReference type="ARBA" id="ARBA00022771"/>
    </source>
</evidence>
<gene>
    <name evidence="9" type="ORF">FBUS_06644</name>
</gene>